<proteinExistence type="predicted"/>
<accession>A0ABN0TG62</accession>
<protein>
    <submittedName>
        <fullName evidence="1">Uncharacterized protein</fullName>
    </submittedName>
</protein>
<reference evidence="1 2" key="1">
    <citation type="journal article" date="2019" name="Int. J. Syst. Evol. Microbiol.">
        <title>The Global Catalogue of Microorganisms (GCM) 10K type strain sequencing project: providing services to taxonomists for standard genome sequencing and annotation.</title>
        <authorList>
            <consortium name="The Broad Institute Genomics Platform"/>
            <consortium name="The Broad Institute Genome Sequencing Center for Infectious Disease"/>
            <person name="Wu L."/>
            <person name="Ma J."/>
        </authorList>
    </citation>
    <scope>NUCLEOTIDE SEQUENCE [LARGE SCALE GENOMIC DNA]</scope>
    <source>
        <strain evidence="1 2">JCM 6886</strain>
    </source>
</reference>
<dbReference type="RefSeq" id="WP_041354371.1">
    <property type="nucleotide sequence ID" value="NZ_AP027741.1"/>
</dbReference>
<evidence type="ECO:0000313" key="2">
    <source>
        <dbReference type="Proteomes" id="UP001501476"/>
    </source>
</evidence>
<sequence length="71" mass="8069">MSYSDNHVFEETVKCQGGKEKMDIEFGRSSFYDEDSIYLNVDGKSVIMDRATAKKFVETVLGVGHYFGFVD</sequence>
<dbReference type="EMBL" id="BAAADG010000003">
    <property type="protein sequence ID" value="GAA0220849.1"/>
    <property type="molecule type" value="Genomic_DNA"/>
</dbReference>
<evidence type="ECO:0000313" key="1">
    <source>
        <dbReference type="EMBL" id="GAA0220849.1"/>
    </source>
</evidence>
<comment type="caution">
    <text evidence="1">The sequence shown here is derived from an EMBL/GenBank/DDBJ whole genome shotgun (WGS) entry which is preliminary data.</text>
</comment>
<dbReference type="Proteomes" id="UP001501476">
    <property type="component" value="Unassembled WGS sequence"/>
</dbReference>
<name>A0ABN0TG62_9GAMM</name>
<organism evidence="1 2">
    <name type="scientific">Methylophaga marina</name>
    <dbReference type="NCBI Taxonomy" id="45495"/>
    <lineage>
        <taxon>Bacteria</taxon>
        <taxon>Pseudomonadati</taxon>
        <taxon>Pseudomonadota</taxon>
        <taxon>Gammaproteobacteria</taxon>
        <taxon>Thiotrichales</taxon>
        <taxon>Piscirickettsiaceae</taxon>
        <taxon>Methylophaga</taxon>
    </lineage>
</organism>
<gene>
    <name evidence="1" type="ORF">GCM10008964_10510</name>
</gene>
<keyword evidence="2" id="KW-1185">Reference proteome</keyword>